<evidence type="ECO:0000313" key="3">
    <source>
        <dbReference type="EMBL" id="TES48058.1"/>
    </source>
</evidence>
<organism evidence="3 4">
    <name type="scientific">Shouchella lehensis</name>
    <dbReference type="NCBI Taxonomy" id="300825"/>
    <lineage>
        <taxon>Bacteria</taxon>
        <taxon>Bacillati</taxon>
        <taxon>Bacillota</taxon>
        <taxon>Bacilli</taxon>
        <taxon>Bacillales</taxon>
        <taxon>Bacillaceae</taxon>
        <taxon>Shouchella</taxon>
    </lineage>
</organism>
<accession>A0A4Y7WJ55</accession>
<feature type="compositionally biased region" description="Basic residues" evidence="1">
    <location>
        <begin position="17"/>
        <end position="44"/>
    </location>
</feature>
<protein>
    <submittedName>
        <fullName evidence="3">HNH endonuclease</fullName>
    </submittedName>
</protein>
<dbReference type="EMBL" id="SNUX01000003">
    <property type="protein sequence ID" value="TES48058.1"/>
    <property type="molecule type" value="Genomic_DNA"/>
</dbReference>
<keyword evidence="3" id="KW-0540">Nuclease</keyword>
<name>A0A4Y7WJ55_9BACI</name>
<evidence type="ECO:0000313" key="4">
    <source>
        <dbReference type="Proteomes" id="UP000298210"/>
    </source>
</evidence>
<dbReference type="GO" id="GO:0008270">
    <property type="term" value="F:zinc ion binding"/>
    <property type="evidence" value="ECO:0007669"/>
    <property type="project" value="InterPro"/>
</dbReference>
<dbReference type="Pfam" id="PF01844">
    <property type="entry name" value="HNH"/>
    <property type="match status" value="1"/>
</dbReference>
<keyword evidence="3" id="KW-0378">Hydrolase</keyword>
<dbReference type="RefSeq" id="WP_134259342.1">
    <property type="nucleotide sequence ID" value="NZ_LDIM01000014.1"/>
</dbReference>
<dbReference type="GO" id="GO:0004519">
    <property type="term" value="F:endonuclease activity"/>
    <property type="evidence" value="ECO:0007669"/>
    <property type="project" value="UniProtKB-KW"/>
</dbReference>
<feature type="region of interest" description="Disordered" evidence="1">
    <location>
        <begin position="1"/>
        <end position="44"/>
    </location>
</feature>
<dbReference type="Gene3D" id="1.10.30.50">
    <property type="match status" value="1"/>
</dbReference>
<dbReference type="InterPro" id="IPR002711">
    <property type="entry name" value="HNH"/>
</dbReference>
<dbReference type="AlphaFoldDB" id="A0A4Y7WJ55"/>
<comment type="caution">
    <text evidence="3">The sequence shown here is derived from an EMBL/GenBank/DDBJ whole genome shotgun (WGS) entry which is preliminary data.</text>
</comment>
<dbReference type="Proteomes" id="UP000298210">
    <property type="component" value="Unassembled WGS sequence"/>
</dbReference>
<dbReference type="CDD" id="cd00085">
    <property type="entry name" value="HNHc"/>
    <property type="match status" value="1"/>
</dbReference>
<feature type="domain" description="HNH nuclease" evidence="2">
    <location>
        <begin position="47"/>
        <end position="98"/>
    </location>
</feature>
<reference evidence="3 4" key="1">
    <citation type="submission" date="2019-03" db="EMBL/GenBank/DDBJ databases">
        <authorList>
            <person name="Liu G."/>
        </authorList>
    </citation>
    <scope>NUCLEOTIDE SEQUENCE [LARGE SCALE GENOMIC DNA]</scope>
    <source>
        <strain evidence="3 4">DSM 19099</strain>
    </source>
</reference>
<sequence>MQDLSQQPVRAVAKPHFEKRPKKKKKVQRMKGRRVPTQKKRGAISKKNGSKALEAYNHQCGGCGYGGEALELHHILFRSQGGRGQWRNIVPLCRRCHDACHGKFQNESDASMLEDWDSMFKRLHEEKYGPFFGMDSWDLFSKALIPNTTHEAFERFMNEEELKCQ</sequence>
<gene>
    <name evidence="3" type="ORF">E2L03_13060</name>
</gene>
<keyword evidence="3" id="KW-0255">Endonuclease</keyword>
<dbReference type="GO" id="GO:0003676">
    <property type="term" value="F:nucleic acid binding"/>
    <property type="evidence" value="ECO:0007669"/>
    <property type="project" value="InterPro"/>
</dbReference>
<dbReference type="SMART" id="SM00507">
    <property type="entry name" value="HNHc"/>
    <property type="match status" value="1"/>
</dbReference>
<dbReference type="InterPro" id="IPR003615">
    <property type="entry name" value="HNH_nuc"/>
</dbReference>
<proteinExistence type="predicted"/>
<evidence type="ECO:0000256" key="1">
    <source>
        <dbReference type="SAM" id="MobiDB-lite"/>
    </source>
</evidence>
<evidence type="ECO:0000259" key="2">
    <source>
        <dbReference type="SMART" id="SM00507"/>
    </source>
</evidence>